<evidence type="ECO:0000313" key="2">
    <source>
        <dbReference type="EMBL" id="SOB53828.1"/>
    </source>
</evidence>
<name>A0AAX2HBK7_9PSED</name>
<evidence type="ECO:0000256" key="1">
    <source>
        <dbReference type="SAM" id="SignalP"/>
    </source>
</evidence>
<accession>A0AAX2HBK7</accession>
<protein>
    <submittedName>
        <fullName evidence="2">Exported protein</fullName>
    </submittedName>
</protein>
<comment type="caution">
    <text evidence="2">The sequence shown here is derived from an EMBL/GenBank/DDBJ whole genome shotgun (WGS) entry which is preliminary data.</text>
</comment>
<keyword evidence="1" id="KW-0732">Signal</keyword>
<evidence type="ECO:0000313" key="3">
    <source>
        <dbReference type="Proteomes" id="UP000219564"/>
    </source>
</evidence>
<dbReference type="RefSeq" id="WP_052893255.1">
    <property type="nucleotide sequence ID" value="NZ_JAAEBS010000019.1"/>
</dbReference>
<feature type="signal peptide" evidence="1">
    <location>
        <begin position="1"/>
        <end position="22"/>
    </location>
</feature>
<sequence>MHIKLSTVLLAASASFCSVIQAAPAPAMPDAATLKQIYDTSRSMSGLIAYCVDQSHLKKDSLVQAEKMVDYVSNMPATFDKSSGDAIEKAGRQGKIPGSDGQLVNISDAPQGLEAWCKSADEGLRLGLKSIQQ</sequence>
<dbReference type="EMBL" id="OBKZ01000041">
    <property type="protein sequence ID" value="SOB53828.1"/>
    <property type="molecule type" value="Genomic_DNA"/>
</dbReference>
<gene>
    <name evidence="2" type="ORF">PLUA15_460018</name>
</gene>
<reference evidence="2 3" key="1">
    <citation type="submission" date="2017-08" db="EMBL/GenBank/DDBJ databases">
        <authorList>
            <person name="Chaillou S."/>
        </authorList>
    </citation>
    <scope>NUCLEOTIDE SEQUENCE [LARGE SCALE GENOMIC DNA]</scope>
    <source>
        <strain evidence="2 3">MFPA15A1205</strain>
    </source>
</reference>
<organism evidence="2 3">
    <name type="scientific">Pseudomonas lundensis</name>
    <dbReference type="NCBI Taxonomy" id="86185"/>
    <lineage>
        <taxon>Bacteria</taxon>
        <taxon>Pseudomonadati</taxon>
        <taxon>Pseudomonadota</taxon>
        <taxon>Gammaproteobacteria</taxon>
        <taxon>Pseudomonadales</taxon>
        <taxon>Pseudomonadaceae</taxon>
        <taxon>Pseudomonas</taxon>
    </lineage>
</organism>
<dbReference type="AlphaFoldDB" id="A0AAX2HBK7"/>
<dbReference type="Proteomes" id="UP000219564">
    <property type="component" value="Unassembled WGS sequence"/>
</dbReference>
<feature type="chain" id="PRO_5043869750" evidence="1">
    <location>
        <begin position="23"/>
        <end position="133"/>
    </location>
</feature>
<proteinExistence type="predicted"/>